<keyword evidence="2" id="KW-0805">Transcription regulation</keyword>
<dbReference type="SUPFAM" id="SSF48498">
    <property type="entry name" value="Tetracyclin repressor-like, C-terminal domain"/>
    <property type="match status" value="1"/>
</dbReference>
<dbReference type="STRING" id="644282.Deba_3193"/>
<dbReference type="Pfam" id="PF13977">
    <property type="entry name" value="TetR_C_6"/>
    <property type="match status" value="1"/>
</dbReference>
<dbReference type="InterPro" id="IPR039538">
    <property type="entry name" value="BetI_C"/>
</dbReference>
<dbReference type="InterPro" id="IPR001647">
    <property type="entry name" value="HTH_TetR"/>
</dbReference>
<dbReference type="HOGENOM" id="CLU_069356_15_3_7"/>
<evidence type="ECO:0000256" key="3">
    <source>
        <dbReference type="ARBA" id="ARBA00023125"/>
    </source>
</evidence>
<dbReference type="InterPro" id="IPR036271">
    <property type="entry name" value="Tet_transcr_reg_TetR-rel_C_sf"/>
</dbReference>
<dbReference type="RefSeq" id="WP_013259982.1">
    <property type="nucleotide sequence ID" value="NC_014365.1"/>
</dbReference>
<gene>
    <name evidence="7" type="ordered locus">Deba_3193</name>
</gene>
<dbReference type="AlphaFoldDB" id="E1QLW1"/>
<keyword evidence="8" id="KW-1185">Reference proteome</keyword>
<feature type="DNA-binding region" description="H-T-H motif" evidence="5">
    <location>
        <begin position="32"/>
        <end position="51"/>
    </location>
</feature>
<protein>
    <submittedName>
        <fullName evidence="7">Transcriptional regulator, TetR family</fullName>
    </submittedName>
</protein>
<keyword evidence="3 5" id="KW-0238">DNA-binding</keyword>
<dbReference type="PANTHER" id="PTHR47506:SF1">
    <property type="entry name" value="HTH-TYPE TRANSCRIPTIONAL REGULATOR YJDC"/>
    <property type="match status" value="1"/>
</dbReference>
<evidence type="ECO:0000256" key="2">
    <source>
        <dbReference type="ARBA" id="ARBA00023015"/>
    </source>
</evidence>
<sequence>MAANITLEKLRKAQILDAAVQMISANGSHNVTLDDVAKAAELSKGGVAYYFSSKDELFREAFLDLFGRIFDRSMTTMAQFDDPLEKVLSFGWLFNDHEAMIRDIGYPLMFDAMVLAMRDEMYRKIIHDWIEGWITLLKEALDLGVDQGRFQVDDTEKAARAISSIYHGFAIRWYLDRPNHSTAWAREHCRVSIKRYLGC</sequence>
<evidence type="ECO:0000256" key="4">
    <source>
        <dbReference type="ARBA" id="ARBA00023163"/>
    </source>
</evidence>
<dbReference type="GO" id="GO:0003677">
    <property type="term" value="F:DNA binding"/>
    <property type="evidence" value="ECO:0007669"/>
    <property type="project" value="UniProtKB-UniRule"/>
</dbReference>
<evidence type="ECO:0000256" key="1">
    <source>
        <dbReference type="ARBA" id="ARBA00022491"/>
    </source>
</evidence>
<name>E1QLW1_DESB2</name>
<proteinExistence type="predicted"/>
<evidence type="ECO:0000313" key="7">
    <source>
        <dbReference type="EMBL" id="ADK86546.1"/>
    </source>
</evidence>
<accession>E1QLW1</accession>
<dbReference type="KEGG" id="dbr:Deba_3193"/>
<dbReference type="PROSITE" id="PS50977">
    <property type="entry name" value="HTH_TETR_2"/>
    <property type="match status" value="1"/>
</dbReference>
<dbReference type="Proteomes" id="UP000009047">
    <property type="component" value="Chromosome"/>
</dbReference>
<organism evidence="7 8">
    <name type="scientific">Desulfarculus baarsii (strain ATCC 33931 / DSM 2075 / LMG 7858 / VKM B-1802 / 2st14)</name>
    <dbReference type="NCBI Taxonomy" id="644282"/>
    <lineage>
        <taxon>Bacteria</taxon>
        <taxon>Pseudomonadati</taxon>
        <taxon>Thermodesulfobacteriota</taxon>
        <taxon>Desulfarculia</taxon>
        <taxon>Desulfarculales</taxon>
        <taxon>Desulfarculaceae</taxon>
        <taxon>Desulfarculus</taxon>
    </lineage>
</organism>
<reference evidence="7 8" key="1">
    <citation type="journal article" date="2010" name="Stand. Genomic Sci.">
        <title>Complete genome sequence of Desulfarculus baarsii type strain (2st14).</title>
        <authorList>
            <person name="Sun H."/>
            <person name="Spring S."/>
            <person name="Lapidus A."/>
            <person name="Davenport K."/>
            <person name="Del Rio T.G."/>
            <person name="Tice H."/>
            <person name="Nolan M."/>
            <person name="Copeland A."/>
            <person name="Cheng J.F."/>
            <person name="Lucas S."/>
            <person name="Tapia R."/>
            <person name="Goodwin L."/>
            <person name="Pitluck S."/>
            <person name="Ivanova N."/>
            <person name="Pagani I."/>
            <person name="Mavromatis K."/>
            <person name="Ovchinnikova G."/>
            <person name="Pati A."/>
            <person name="Chen A."/>
            <person name="Palaniappan K."/>
            <person name="Hauser L."/>
            <person name="Chang Y.J."/>
            <person name="Jeffries C.D."/>
            <person name="Detter J.C."/>
            <person name="Han C."/>
            <person name="Rohde M."/>
            <person name="Brambilla E."/>
            <person name="Goker M."/>
            <person name="Woyke T."/>
            <person name="Bristow J."/>
            <person name="Eisen J.A."/>
            <person name="Markowitz V."/>
            <person name="Hugenholtz P."/>
            <person name="Kyrpides N.C."/>
            <person name="Klenk H.P."/>
            <person name="Land M."/>
        </authorList>
    </citation>
    <scope>NUCLEOTIDE SEQUENCE [LARGE SCALE GENOMIC DNA]</scope>
    <source>
        <strain evidence="8">ATCC 33931 / DSM 2075 / LMG 7858 / VKM B-1802 / 2st14</strain>
    </source>
</reference>
<dbReference type="Gene3D" id="1.10.357.10">
    <property type="entry name" value="Tetracycline Repressor, domain 2"/>
    <property type="match status" value="1"/>
</dbReference>
<keyword evidence="4" id="KW-0804">Transcription</keyword>
<dbReference type="InterPro" id="IPR009057">
    <property type="entry name" value="Homeodomain-like_sf"/>
</dbReference>
<dbReference type="PRINTS" id="PR00455">
    <property type="entry name" value="HTHTETR"/>
</dbReference>
<feature type="domain" description="HTH tetR-type" evidence="6">
    <location>
        <begin position="9"/>
        <end position="69"/>
    </location>
</feature>
<keyword evidence="1" id="KW-0678">Repressor</keyword>
<evidence type="ECO:0000313" key="8">
    <source>
        <dbReference type="Proteomes" id="UP000009047"/>
    </source>
</evidence>
<dbReference type="PANTHER" id="PTHR47506">
    <property type="entry name" value="TRANSCRIPTIONAL REGULATORY PROTEIN"/>
    <property type="match status" value="1"/>
</dbReference>
<dbReference type="Pfam" id="PF00440">
    <property type="entry name" value="TetR_N"/>
    <property type="match status" value="1"/>
</dbReference>
<dbReference type="eggNOG" id="COG1309">
    <property type="taxonomic scope" value="Bacteria"/>
</dbReference>
<evidence type="ECO:0000259" key="6">
    <source>
        <dbReference type="PROSITE" id="PS50977"/>
    </source>
</evidence>
<evidence type="ECO:0000256" key="5">
    <source>
        <dbReference type="PROSITE-ProRule" id="PRU00335"/>
    </source>
</evidence>
<dbReference type="SUPFAM" id="SSF46689">
    <property type="entry name" value="Homeodomain-like"/>
    <property type="match status" value="1"/>
</dbReference>
<dbReference type="EMBL" id="CP002085">
    <property type="protein sequence ID" value="ADK86546.1"/>
    <property type="molecule type" value="Genomic_DNA"/>
</dbReference>